<name>A0ABS8IHU7_9NOSO</name>
<reference evidence="1 2" key="1">
    <citation type="journal article" date="2021" name="Microorganisms">
        <title>Genome Evolution of Filamentous Cyanobacterium Nostoc Species: From Facultative Symbiosis to Free Living.</title>
        <authorList>
            <person name="Huo D."/>
            <person name="Li H."/>
            <person name="Cai F."/>
            <person name="Guo X."/>
            <person name="Qiao Z."/>
            <person name="Wang W."/>
            <person name="Yu G."/>
            <person name="Li R."/>
        </authorList>
    </citation>
    <scope>NUCLEOTIDE SEQUENCE [LARGE SCALE GENOMIC DNA]</scope>
    <source>
        <strain evidence="1 2">CHAB 5714</strain>
    </source>
</reference>
<comment type="caution">
    <text evidence="1">The sequence shown here is derived from an EMBL/GenBank/DDBJ whole genome shotgun (WGS) entry which is preliminary data.</text>
</comment>
<dbReference type="RefSeq" id="WP_229489207.1">
    <property type="nucleotide sequence ID" value="NZ_JAIVFQ010000081.1"/>
</dbReference>
<evidence type="ECO:0000313" key="2">
    <source>
        <dbReference type="Proteomes" id="UP001199525"/>
    </source>
</evidence>
<evidence type="ECO:0000313" key="1">
    <source>
        <dbReference type="EMBL" id="MCC5603506.1"/>
    </source>
</evidence>
<dbReference type="Proteomes" id="UP001199525">
    <property type="component" value="Unassembled WGS sequence"/>
</dbReference>
<dbReference type="EMBL" id="JAIVFQ010000081">
    <property type="protein sequence ID" value="MCC5603506.1"/>
    <property type="molecule type" value="Genomic_DNA"/>
</dbReference>
<protein>
    <submittedName>
        <fullName evidence="1">Uncharacterized protein</fullName>
    </submittedName>
</protein>
<gene>
    <name evidence="1" type="ORF">LC586_31100</name>
</gene>
<accession>A0ABS8IHU7</accession>
<proteinExistence type="predicted"/>
<sequence length="50" mass="5573">MTTPISSNAETVETKRQNFNITPEQEAKLNWLRDAIAAPNTKETICVPSI</sequence>
<organism evidence="1 2">
    <name type="scientific">Nostoc favosum CHAB5714</name>
    <dbReference type="NCBI Taxonomy" id="2780399"/>
    <lineage>
        <taxon>Bacteria</taxon>
        <taxon>Bacillati</taxon>
        <taxon>Cyanobacteriota</taxon>
        <taxon>Cyanophyceae</taxon>
        <taxon>Nostocales</taxon>
        <taxon>Nostocaceae</taxon>
        <taxon>Nostoc</taxon>
        <taxon>Nostoc favosum</taxon>
    </lineage>
</organism>
<keyword evidence="2" id="KW-1185">Reference proteome</keyword>